<comment type="caution">
    <text evidence="3">The sequence shown here is derived from an EMBL/GenBank/DDBJ whole genome shotgun (WGS) entry which is preliminary data.</text>
</comment>
<feature type="compositionally biased region" description="Basic and acidic residues" evidence="1">
    <location>
        <begin position="1096"/>
        <end position="1107"/>
    </location>
</feature>
<dbReference type="InterPro" id="IPR031442">
    <property type="entry name" value="NPAT_C"/>
</dbReference>
<feature type="compositionally biased region" description="Polar residues" evidence="1">
    <location>
        <begin position="579"/>
        <end position="596"/>
    </location>
</feature>
<feature type="region of interest" description="Disordered" evidence="1">
    <location>
        <begin position="338"/>
        <end position="644"/>
    </location>
</feature>
<name>A0AAD5B118_SILAS</name>
<feature type="compositionally biased region" description="Polar residues" evidence="1">
    <location>
        <begin position="511"/>
        <end position="529"/>
    </location>
</feature>
<feature type="compositionally biased region" description="Low complexity" evidence="1">
    <location>
        <begin position="597"/>
        <end position="606"/>
    </location>
</feature>
<reference evidence="3" key="1">
    <citation type="submission" date="2018-07" db="EMBL/GenBank/DDBJ databases">
        <title>Comparative genomics of catfishes provides insights into carnivory and benthic adaptation.</title>
        <authorList>
            <person name="Zhang Y."/>
            <person name="Wang D."/>
            <person name="Peng Z."/>
            <person name="Zheng S."/>
            <person name="Shao F."/>
            <person name="Tao W."/>
        </authorList>
    </citation>
    <scope>NUCLEOTIDE SEQUENCE</scope>
    <source>
        <strain evidence="3">Chongqing</strain>
    </source>
</reference>
<feature type="compositionally biased region" description="Polar residues" evidence="1">
    <location>
        <begin position="413"/>
        <end position="436"/>
    </location>
</feature>
<feature type="compositionally biased region" description="Polar residues" evidence="1">
    <location>
        <begin position="1076"/>
        <end position="1095"/>
    </location>
</feature>
<accession>A0AAD5B118</accession>
<evidence type="ECO:0000313" key="3">
    <source>
        <dbReference type="EMBL" id="KAI5626718.1"/>
    </source>
</evidence>
<dbReference type="Pfam" id="PF15712">
    <property type="entry name" value="NPAT_C"/>
    <property type="match status" value="1"/>
</dbReference>
<feature type="domain" description="Protein NPAT C-terminal" evidence="2">
    <location>
        <begin position="669"/>
        <end position="1323"/>
    </location>
</feature>
<feature type="region of interest" description="Disordered" evidence="1">
    <location>
        <begin position="194"/>
        <end position="218"/>
    </location>
</feature>
<dbReference type="InterPro" id="IPR006594">
    <property type="entry name" value="LisH"/>
</dbReference>
<feature type="compositionally biased region" description="Polar residues" evidence="1">
    <location>
        <begin position="444"/>
        <end position="480"/>
    </location>
</feature>
<feature type="compositionally biased region" description="Basic and acidic residues" evidence="1">
    <location>
        <begin position="338"/>
        <end position="349"/>
    </location>
</feature>
<dbReference type="PROSITE" id="PS50896">
    <property type="entry name" value="LISH"/>
    <property type="match status" value="1"/>
</dbReference>
<dbReference type="GO" id="GO:0003712">
    <property type="term" value="F:transcription coregulator activity"/>
    <property type="evidence" value="ECO:0007669"/>
    <property type="project" value="TreeGrafter"/>
</dbReference>
<evidence type="ECO:0000313" key="4">
    <source>
        <dbReference type="Proteomes" id="UP001205998"/>
    </source>
</evidence>
<feature type="region of interest" description="Disordered" evidence="1">
    <location>
        <begin position="927"/>
        <end position="1111"/>
    </location>
</feature>
<keyword evidence="4" id="KW-1185">Reference proteome</keyword>
<feature type="region of interest" description="Disordered" evidence="1">
    <location>
        <begin position="874"/>
        <end position="910"/>
    </location>
</feature>
<dbReference type="InterPro" id="IPR052850">
    <property type="entry name" value="NPAT_LisH"/>
</dbReference>
<dbReference type="GO" id="GO:0005634">
    <property type="term" value="C:nucleus"/>
    <property type="evidence" value="ECO:0007669"/>
    <property type="project" value="TreeGrafter"/>
</dbReference>
<protein>
    <submittedName>
        <fullName evidence="3">Protein NPAT</fullName>
    </submittedName>
</protein>
<feature type="compositionally biased region" description="Low complexity" evidence="1">
    <location>
        <begin position="364"/>
        <end position="380"/>
    </location>
</feature>
<feature type="compositionally biased region" description="Polar residues" evidence="1">
    <location>
        <begin position="968"/>
        <end position="990"/>
    </location>
</feature>
<proteinExistence type="predicted"/>
<feature type="region of interest" description="Disordered" evidence="1">
    <location>
        <begin position="1153"/>
        <end position="1226"/>
    </location>
</feature>
<feature type="compositionally biased region" description="Low complexity" evidence="1">
    <location>
        <begin position="890"/>
        <end position="902"/>
    </location>
</feature>
<feature type="compositionally biased region" description="Basic and acidic residues" evidence="1">
    <location>
        <begin position="1063"/>
        <end position="1075"/>
    </location>
</feature>
<organism evidence="3 4">
    <name type="scientific">Silurus asotus</name>
    <name type="common">Amur catfish</name>
    <name type="synonym">Parasilurus asotus</name>
    <dbReference type="NCBI Taxonomy" id="30991"/>
    <lineage>
        <taxon>Eukaryota</taxon>
        <taxon>Metazoa</taxon>
        <taxon>Chordata</taxon>
        <taxon>Craniata</taxon>
        <taxon>Vertebrata</taxon>
        <taxon>Euteleostomi</taxon>
        <taxon>Actinopterygii</taxon>
        <taxon>Neopterygii</taxon>
        <taxon>Teleostei</taxon>
        <taxon>Ostariophysi</taxon>
        <taxon>Siluriformes</taxon>
        <taxon>Siluridae</taxon>
        <taxon>Silurus</taxon>
    </lineage>
</organism>
<dbReference type="PANTHER" id="PTHR15087">
    <property type="entry name" value="PROTEIN NPAT"/>
    <property type="match status" value="1"/>
</dbReference>
<feature type="compositionally biased region" description="Low complexity" evidence="1">
    <location>
        <begin position="1045"/>
        <end position="1061"/>
    </location>
</feature>
<feature type="compositionally biased region" description="Polar residues" evidence="1">
    <location>
        <begin position="488"/>
        <end position="504"/>
    </location>
</feature>
<dbReference type="EMBL" id="MU551527">
    <property type="protein sequence ID" value="KAI5626718.1"/>
    <property type="molecule type" value="Genomic_DNA"/>
</dbReference>
<dbReference type="PANTHER" id="PTHR15087:SF14">
    <property type="entry name" value="PROTEIN NPAT"/>
    <property type="match status" value="1"/>
</dbReference>
<gene>
    <name evidence="3" type="ORF">C0J50_13678</name>
</gene>
<evidence type="ECO:0000259" key="2">
    <source>
        <dbReference type="Pfam" id="PF15712"/>
    </source>
</evidence>
<feature type="region of interest" description="Disordered" evidence="1">
    <location>
        <begin position="713"/>
        <end position="735"/>
    </location>
</feature>
<sequence length="1323" mass="140912">MLLPSDVARLVLGYLQQEGLSATSRAFILESPNLREYAEHSSEDGVIPACVFSLFGKNLTTILSEYVAAKAKETCPENQIPAVMTSLWKKLDFTLNQIKSMQNSPAVQQIQRLRTHNSIQNMRRQRPLSSPLTPVTGSITVSTPGNCVPRPVPVSQGILVHSTPVCYTSQHMRPSTISLSQSEETPLQIIVPDHRFTPGPLSPARRKCDSPRRRGGQLGISRGVTVTSMLTVESQSQEALTENLSQMVIENVREKILKDRSLQEKLAENINKFIIPSENSPQTSKVVCSTVEQEQSIDEILGLQGEFHMTDEAIQDILEQTASDPAFQALFELFDYGKNKTPESSESAERSNSAQESDEPLHIDSATDTGTGQDDSTSGAETTTRILRSRNVKDAKSKRKTAIPLSTGKPVNAPSQSCAGSKQKATPTRTPENKNAASRRRVSGSKNQTRSTSSTLKSQLKNRTSYKSSSDPNASTSSLSEEGASMEVDNQTSTISQDCNTDGTPQRLLQEVSSTSSKKRPVSTTQAETTPKVGAETSGVTSGADKSGRTQLALEASGQSEPSISKAKDISISKQASSHQPATNEVTLLNTVIQEESSSNTTKTTSPGPLEPSASVGSESIASSSTSSSPMINPSESQTTESDPNKIVTLKIIVSDEQDQQSSDSALNQAVSSISGDRIPTIFLSSPGKVQTNVVPSSPAASITAEETAQAVSNLQGSESTGDQAVSTQNSLQSPQARLKAPETGFIQLLPANPTFGGASSYFVVTDQGSVDQHSSMMLLAGGAGEGTVCSSPHVVATPPRPQAVVSIAQNVSRPFSSASAIIISSPVQPMIQNVTVPVSVLGQNSTGKVTVVPSQMFTLPGPKLLNQSAKVVSKHKDNVEPGKNVTPVSGSNQASNSSQGSEQLNTSIGVGPSHRRILCFDENTGQPITNAAASSPVMKESTRTEQTHAVSGNAKAKRRVETLRLSEPSQSIGTKESAKASSPQQQTEATKPMETGTVRTGETIASTNNPCQQKAVLSEPKKRIQLTSNIRDDSALFSNPEYNLKSSSPSLKPKSTSITKDTSQEEKREQRSVKTSDGPSESNVTQSSPSVTANKENEVEGGRQELRPGPALLLSTVRSTAPVSQGGSGKSTCKTSPLTKQAVEMLQDIQSQSLISTPPRKRGSSDLPLPKTPVPGRLHEDLLDVLRTPARQKHGREGEATPKHLVPPVTPDLPTCSPASEAGSESSINMAAHTLMILSRAARTGGPLKDSLRQEEAGAAKSGASKGKKRKHVEPSSTAKKELHLTSSSGSKKKSKKQKKLLDSFPHDLDVDKFLSSLHYDE</sequence>
<feature type="region of interest" description="Disordered" evidence="1">
    <location>
        <begin position="1247"/>
        <end position="1304"/>
    </location>
</feature>
<feature type="compositionally biased region" description="Low complexity" evidence="1">
    <location>
        <begin position="613"/>
        <end position="637"/>
    </location>
</feature>
<feature type="compositionally biased region" description="Polar residues" evidence="1">
    <location>
        <begin position="998"/>
        <end position="1013"/>
    </location>
</feature>
<evidence type="ECO:0000256" key="1">
    <source>
        <dbReference type="SAM" id="MobiDB-lite"/>
    </source>
</evidence>
<dbReference type="Proteomes" id="UP001205998">
    <property type="component" value="Unassembled WGS sequence"/>
</dbReference>